<accession>A0A0D0KQ97</accession>
<sequence length="868" mass="91301">MVGLQRLLSDMKSRRASLPLSLSRGVRLGTPGGGGVSPVLSNAALLAAAKSDPRIAVLGASRQRQNAVGVNSTVRTLTTSETAWAQALDRRFRFEYWYDPDLTTNNSFSMNGAIFAEDGDQWSANWRRLPKIVASRYNIVIYDMPSGGIQFQERNVYDQDIGPTLTANGYCNNAKQIINYLIAGGKAVIVQSLWERNTSTGGPWGVGAGPRGLIPAINTIMEAWCAENGIPWIDVRSVAVDPASADKNPYSWFVRDGTHHSPIGGYVGAKKRVEALAAILNAAPAPTIETGNKVQNSALAGAAGSATGITGEVATGLTGSRLNASTATVSTQIVTDGNGVRWQEVSIDTSTMTPDTVEGVKFVVALDATVSGTWYQARTRFKVDAWNGWKGTPGFSANVGVQSAAVFPPVNGSGSLDTTVGTSAAPGPSEAYVMEPVSANILASTAVPSMNVSCFFTAGTGIGKFRFAAPQLYPVTDPTLLMYDTANVTVPAMTSPTAISIPEEAPFTHTFTASKPGYFTLAGGDAALIGSPDAHGRMVIGAKDFELPSDGDGNNVYAATATFRPYDLRDSVVTSVFNVTVTNVDDGLTDLFNGASGQDLADYSSNWTRVGGAAGAITIHSNGTEAINNLAVARTAYLFEQQGDTDEQRVVTRVQTVSVKMHRCLRLLDQDNAVYFTENGGNVQVVRVNAGVFTTIATFTPYKSIASNDVIGAQIRNDQLEVWQNDVPLALASGSRAVSGANFLDGVKRTGLLSNTAGGSSNRILDYNNRVAAAHADRVGLKALTMTPPVGTTGIAYEGALSNRTPGGSISLASVTKGGVTQTDWIADGDFIRGPVLFPGETFTVSVKENYSGAVNDGRITVFTVAGS</sequence>
<dbReference type="AlphaFoldDB" id="A0A0D0KQ97"/>
<evidence type="ECO:0000313" key="2">
    <source>
        <dbReference type="Proteomes" id="UP000035017"/>
    </source>
</evidence>
<protein>
    <submittedName>
        <fullName evidence="1">Uncharacterized protein</fullName>
    </submittedName>
</protein>
<name>A0A0D0KQ97_AGRTU</name>
<gene>
    <name evidence="1" type="ORF">RU07_20640</name>
</gene>
<dbReference type="InterPro" id="IPR036514">
    <property type="entry name" value="SGNH_hydro_sf"/>
</dbReference>
<proteinExistence type="predicted"/>
<dbReference type="Gene3D" id="3.40.50.1110">
    <property type="entry name" value="SGNH hydrolase"/>
    <property type="match status" value="1"/>
</dbReference>
<dbReference type="EMBL" id="JXQV01000030">
    <property type="protein sequence ID" value="KIP99082.1"/>
    <property type="molecule type" value="Genomic_DNA"/>
</dbReference>
<dbReference type="SUPFAM" id="SSF52266">
    <property type="entry name" value="SGNH hydrolase"/>
    <property type="match status" value="1"/>
</dbReference>
<comment type="caution">
    <text evidence="1">The sequence shown here is derived from an EMBL/GenBank/DDBJ whole genome shotgun (WGS) entry which is preliminary data.</text>
</comment>
<dbReference type="GO" id="GO:0016788">
    <property type="term" value="F:hydrolase activity, acting on ester bonds"/>
    <property type="evidence" value="ECO:0007669"/>
    <property type="project" value="UniProtKB-ARBA"/>
</dbReference>
<organism evidence="1 2">
    <name type="scientific">Agrobacterium tumefaciens</name>
    <dbReference type="NCBI Taxonomy" id="358"/>
    <lineage>
        <taxon>Bacteria</taxon>
        <taxon>Pseudomonadati</taxon>
        <taxon>Pseudomonadota</taxon>
        <taxon>Alphaproteobacteria</taxon>
        <taxon>Hyphomicrobiales</taxon>
        <taxon>Rhizobiaceae</taxon>
        <taxon>Rhizobium/Agrobacterium group</taxon>
        <taxon>Agrobacterium</taxon>
        <taxon>Agrobacterium tumefaciens complex</taxon>
    </lineage>
</organism>
<evidence type="ECO:0000313" key="1">
    <source>
        <dbReference type="EMBL" id="KIP99082.1"/>
    </source>
</evidence>
<dbReference type="OrthoDB" id="8324689at2"/>
<dbReference type="Proteomes" id="UP000035017">
    <property type="component" value="Unassembled WGS sequence"/>
</dbReference>
<reference evidence="1 2" key="1">
    <citation type="submission" date="2014-12" db="EMBL/GenBank/DDBJ databases">
        <title>16Stimator: statistical estimation of ribosomal gene copy numbers from draft genome assemblies.</title>
        <authorList>
            <person name="Perisin M.A."/>
            <person name="Vetter M."/>
            <person name="Gilbert J.A."/>
            <person name="Bergelson J."/>
        </authorList>
    </citation>
    <scope>NUCLEOTIDE SEQUENCE [LARGE SCALE GENOMIC DNA]</scope>
    <source>
        <strain evidence="1 2">MEJ076</strain>
    </source>
</reference>